<evidence type="ECO:0000256" key="2">
    <source>
        <dbReference type="ARBA" id="ARBA00004496"/>
    </source>
</evidence>
<dbReference type="Proteomes" id="UP001255856">
    <property type="component" value="Unassembled WGS sequence"/>
</dbReference>
<dbReference type="AlphaFoldDB" id="A0AAD9IKR6"/>
<evidence type="ECO:0000256" key="5">
    <source>
        <dbReference type="ARBA" id="ARBA00022790"/>
    </source>
</evidence>
<dbReference type="InterPro" id="IPR036390">
    <property type="entry name" value="WH_DNA-bd_sf"/>
</dbReference>
<dbReference type="GO" id="GO:0008180">
    <property type="term" value="C:COP9 signalosome"/>
    <property type="evidence" value="ECO:0007669"/>
    <property type="project" value="UniProtKB-KW"/>
</dbReference>
<feature type="domain" description="26S proteasome regulatory subunit Rpn7 N-terminal" evidence="8">
    <location>
        <begin position="72"/>
        <end position="165"/>
    </location>
</feature>
<evidence type="ECO:0000256" key="1">
    <source>
        <dbReference type="ARBA" id="ARBA00004123"/>
    </source>
</evidence>
<accession>A0AAD9IKR6</accession>
<evidence type="ECO:0000313" key="9">
    <source>
        <dbReference type="EMBL" id="KAK2080301.1"/>
    </source>
</evidence>
<dbReference type="SUPFAM" id="SSF46785">
    <property type="entry name" value="Winged helix' DNA-binding domain"/>
    <property type="match status" value="1"/>
</dbReference>
<dbReference type="Gene3D" id="1.25.40.570">
    <property type="match status" value="2"/>
</dbReference>
<evidence type="ECO:0000259" key="8">
    <source>
        <dbReference type="Pfam" id="PF10602"/>
    </source>
</evidence>
<organism evidence="9 10">
    <name type="scientific">Prototheca wickerhamii</name>
    <dbReference type="NCBI Taxonomy" id="3111"/>
    <lineage>
        <taxon>Eukaryota</taxon>
        <taxon>Viridiplantae</taxon>
        <taxon>Chlorophyta</taxon>
        <taxon>core chlorophytes</taxon>
        <taxon>Trebouxiophyceae</taxon>
        <taxon>Chlorellales</taxon>
        <taxon>Chlorellaceae</taxon>
        <taxon>Prototheca</taxon>
    </lineage>
</organism>
<keyword evidence="6" id="KW-0539">Nucleus</keyword>
<comment type="subcellular location">
    <subcellularLocation>
        <location evidence="2">Cytoplasm</location>
    </subcellularLocation>
    <subcellularLocation>
        <location evidence="1">Nucleus</location>
    </subcellularLocation>
</comment>
<keyword evidence="5" id="KW-0736">Signalosome</keyword>
<dbReference type="Pfam" id="PF01399">
    <property type="entry name" value="PCI"/>
    <property type="match status" value="1"/>
</dbReference>
<dbReference type="PANTHER" id="PTHR14145">
    <property type="entry name" value="26S PROTESOME SUBUNIT 6"/>
    <property type="match status" value="1"/>
</dbReference>
<dbReference type="Pfam" id="PF10602">
    <property type="entry name" value="RPN7"/>
    <property type="match status" value="1"/>
</dbReference>
<gene>
    <name evidence="9" type="ORF">QBZ16_000154</name>
</gene>
<dbReference type="InterPro" id="IPR000717">
    <property type="entry name" value="PCI_dom"/>
</dbReference>
<name>A0AAD9IKR6_PROWI</name>
<evidence type="ECO:0000259" key="7">
    <source>
        <dbReference type="Pfam" id="PF01399"/>
    </source>
</evidence>
<protein>
    <submittedName>
        <fullName evidence="9">Uncharacterized protein</fullName>
    </submittedName>
</protein>
<comment type="similarity">
    <text evidence="3">Belongs to the CSN1 family.</text>
</comment>
<keyword evidence="10" id="KW-1185">Reference proteome</keyword>
<evidence type="ECO:0000256" key="6">
    <source>
        <dbReference type="ARBA" id="ARBA00023242"/>
    </source>
</evidence>
<dbReference type="PANTHER" id="PTHR14145:SF2">
    <property type="entry name" value="COP9 SIGNALOSOME COMPLEX SUBUNIT 1"/>
    <property type="match status" value="1"/>
</dbReference>
<sequence>MTLELVEGHRGPVKTRYLRYIASVAPDAGAKARALRLALEQARADRNIDALTDIVAEAEEVGAPVERHSPALESEVAADRAPLEARVAEARSSGNKDKLWHAYIDLGNFHAEHGAANEALKVFMRTRDCSQSTMQALQTCLRVIEQAIELEQWVHVSTYRKRAEAFGAECPPAISGTVAEIALYGALCALASFDRQALKDKVINSIAFQEVLEAVPEALEAFCRPFHRVSLASVSAGLGLGPPAIERELVALIEDGRLRGRIDAADGVYEVEQAEEGPRTLESLLAAGTSFVDGTRALVLRGCVVQHKLAQVIGLV</sequence>
<proteinExistence type="inferred from homology"/>
<feature type="domain" description="PCI" evidence="7">
    <location>
        <begin position="217"/>
        <end position="272"/>
    </location>
</feature>
<keyword evidence="4" id="KW-0963">Cytoplasm</keyword>
<comment type="caution">
    <text evidence="9">The sequence shown here is derived from an EMBL/GenBank/DDBJ whole genome shotgun (WGS) entry which is preliminary data.</text>
</comment>
<dbReference type="GO" id="GO:0005737">
    <property type="term" value="C:cytoplasm"/>
    <property type="evidence" value="ECO:0007669"/>
    <property type="project" value="UniProtKB-SubCell"/>
</dbReference>
<evidence type="ECO:0000256" key="4">
    <source>
        <dbReference type="ARBA" id="ARBA00022490"/>
    </source>
</evidence>
<dbReference type="EMBL" id="JASFZW010000001">
    <property type="protein sequence ID" value="KAK2080301.1"/>
    <property type="molecule type" value="Genomic_DNA"/>
</dbReference>
<evidence type="ECO:0000313" key="10">
    <source>
        <dbReference type="Proteomes" id="UP001255856"/>
    </source>
</evidence>
<reference evidence="9" key="1">
    <citation type="submission" date="2021-01" db="EMBL/GenBank/DDBJ databases">
        <authorList>
            <person name="Eckstrom K.M.E."/>
        </authorList>
    </citation>
    <scope>NUCLEOTIDE SEQUENCE</scope>
    <source>
        <strain evidence="9">UVCC 0001</strain>
    </source>
</reference>
<dbReference type="InterPro" id="IPR045135">
    <property type="entry name" value="Rpn7_N"/>
</dbReference>
<evidence type="ECO:0000256" key="3">
    <source>
        <dbReference type="ARBA" id="ARBA00008793"/>
    </source>
</evidence>
<dbReference type="InterPro" id="IPR019585">
    <property type="entry name" value="Rpn7/CSN1"/>
</dbReference>